<reference evidence="4 5" key="1">
    <citation type="submission" date="2018-08" db="EMBL/GenBank/DDBJ databases">
        <title>Comparative analysis of Burkholderia isolates from Puerto Rico.</title>
        <authorList>
            <person name="Hall C."/>
            <person name="Sahl J."/>
            <person name="Wagner D."/>
        </authorList>
    </citation>
    <scope>NUCLEOTIDE SEQUENCE [LARGE SCALE GENOMIC DNA]</scope>
    <source>
        <strain evidence="4 5">Bp8964</strain>
    </source>
</reference>
<sequence length="248" mass="26785">MELDHSWWGFGGVHGGLALGLLTAAMQAGAEGRTLRQISGQFRRPLREPFDLCVSERSSGRSVSWFEADALESGRAAISASAVFVAPDNRDGIPGLLPVTPTMPTVPPPAQCPIFTIPPDFVPFARHTEIRPVGPARPFSGGAEPELMAWLRLVDNDLPPDEARLIVLMDSLAPSYAAVLEIPMVIPTVTFTVAPGDGLTTVTSPWVLLRARTHACRRDGWLREQLDAWAPDGAYLGSSEQLRVVRSA</sequence>
<dbReference type="InterPro" id="IPR049449">
    <property type="entry name" value="TesB_ACOT8-like_N"/>
</dbReference>
<dbReference type="Pfam" id="PF13622">
    <property type="entry name" value="4HBT_3"/>
    <property type="match status" value="1"/>
</dbReference>
<dbReference type="AlphaFoldDB" id="A0AB74D5C9"/>
<dbReference type="InterPro" id="IPR042171">
    <property type="entry name" value="Acyl-CoA_hotdog"/>
</dbReference>
<evidence type="ECO:0000256" key="1">
    <source>
        <dbReference type="SAM" id="Phobius"/>
    </source>
</evidence>
<comment type="caution">
    <text evidence="4">The sequence shown here is derived from an EMBL/GenBank/DDBJ whole genome shotgun (WGS) entry which is preliminary data.</text>
</comment>
<keyword evidence="1" id="KW-1133">Transmembrane helix</keyword>
<evidence type="ECO:0000313" key="5">
    <source>
        <dbReference type="Proteomes" id="UP000273734"/>
    </source>
</evidence>
<protein>
    <submittedName>
        <fullName evidence="4">Thioesterase family protein</fullName>
    </submittedName>
</protein>
<feature type="domain" description="Acyl-CoA thioesterase-like N-terminal HotDog" evidence="2">
    <location>
        <begin position="5"/>
        <end position="84"/>
    </location>
</feature>
<evidence type="ECO:0000259" key="3">
    <source>
        <dbReference type="Pfam" id="PF20789"/>
    </source>
</evidence>
<dbReference type="InterPro" id="IPR049450">
    <property type="entry name" value="ACOT8-like_C"/>
</dbReference>
<gene>
    <name evidence="4" type="ORF">DF015_27495</name>
</gene>
<feature type="transmembrane region" description="Helical" evidence="1">
    <location>
        <begin position="6"/>
        <end position="26"/>
    </location>
</feature>
<dbReference type="Gene3D" id="2.40.160.210">
    <property type="entry name" value="Acyl-CoA thioesterase, double hotdog domain"/>
    <property type="match status" value="1"/>
</dbReference>
<evidence type="ECO:0000259" key="2">
    <source>
        <dbReference type="Pfam" id="PF13622"/>
    </source>
</evidence>
<organism evidence="4 5">
    <name type="scientific">Burkholderia ubonensis</name>
    <dbReference type="NCBI Taxonomy" id="101571"/>
    <lineage>
        <taxon>Bacteria</taxon>
        <taxon>Pseudomonadati</taxon>
        <taxon>Pseudomonadota</taxon>
        <taxon>Betaproteobacteria</taxon>
        <taxon>Burkholderiales</taxon>
        <taxon>Burkholderiaceae</taxon>
        <taxon>Burkholderia</taxon>
        <taxon>Burkholderia cepacia complex</taxon>
    </lineage>
</organism>
<dbReference type="EMBL" id="QTNY01000023">
    <property type="protein sequence ID" value="RQP71923.1"/>
    <property type="molecule type" value="Genomic_DNA"/>
</dbReference>
<dbReference type="InterPro" id="IPR029069">
    <property type="entry name" value="HotDog_dom_sf"/>
</dbReference>
<feature type="domain" description="Acyl-CoA thioesterase-like C-terminal" evidence="3">
    <location>
        <begin position="109"/>
        <end position="244"/>
    </location>
</feature>
<proteinExistence type="predicted"/>
<keyword evidence="1" id="KW-0472">Membrane</keyword>
<evidence type="ECO:0000313" key="4">
    <source>
        <dbReference type="EMBL" id="RQP71923.1"/>
    </source>
</evidence>
<dbReference type="Pfam" id="PF20789">
    <property type="entry name" value="4HBT_3C"/>
    <property type="match status" value="1"/>
</dbReference>
<keyword evidence="1" id="KW-0812">Transmembrane</keyword>
<name>A0AB74D5C9_9BURK</name>
<dbReference type="SUPFAM" id="SSF54637">
    <property type="entry name" value="Thioesterase/thiol ester dehydrase-isomerase"/>
    <property type="match status" value="2"/>
</dbReference>
<dbReference type="Proteomes" id="UP000273734">
    <property type="component" value="Unassembled WGS sequence"/>
</dbReference>
<accession>A0AB74D5C9</accession>